<feature type="domain" description="C3H1-type" evidence="8">
    <location>
        <begin position="247"/>
        <end position="275"/>
    </location>
</feature>
<dbReference type="OMA" id="QPIMGSH"/>
<evidence type="ECO:0000256" key="4">
    <source>
        <dbReference type="ARBA" id="ARBA00022833"/>
    </source>
</evidence>
<evidence type="ECO:0000256" key="7">
    <source>
        <dbReference type="SAM" id="MobiDB-lite"/>
    </source>
</evidence>
<sequence>MANQLYNGHQNSLSNIYNPSTRSAINTTYPAEPPSLLSSSRYLSSFPDPHSLSSDSPSESVRRSLSYSDTHGLTAASRSIVPTATSTSLWPSFDVFSAYRKRPSEALYNHSVLGAHMVGQNEAWFSSDSLAKRPRFQSASNLPVYPQRPGEKDCTHYMLTRTCKFGDNCKFDHPIWVPAGGIPDWKEPPAVPSEIYPERPGEPDCPYFLKTQKCKFGLKCKFNHPKDKLILAQDTSAETDASDLPERPTEPLCSFYTKTGKCKFGAACKFHHPKDIQVPSDGQEADDEEQTHSIDHLGTTSDGNSLKALTSNPASSYNSKGLPVRMGEVDCPFYLKTGSCKYGANCRYNHPDRNELSSPFSVINPSSAVVGHAVLPALASVSAGLINPAASIFQSLQPGLPQTTFGQVPVIYPQRPGQIECDYYMKRGECKFGERCKFHHPIDRSAPARNQTLEQNVKFTLAGLPRREGVQHCPFYMKTGTCSYAVNCKFDHPPPGEVMAAAGKETLTKAEEEGKESEEGAATAEK</sequence>
<dbReference type="PROSITE" id="PS50103">
    <property type="entry name" value="ZF_C3H1"/>
    <property type="match status" value="6"/>
</dbReference>
<feature type="compositionally biased region" description="Polar residues" evidence="7">
    <location>
        <begin position="298"/>
        <end position="319"/>
    </location>
</feature>
<dbReference type="KEGG" id="bvg:104906137"/>
<organism evidence="9 10">
    <name type="scientific">Beta vulgaris subsp. vulgaris</name>
    <name type="common">Beet</name>
    <dbReference type="NCBI Taxonomy" id="3555"/>
    <lineage>
        <taxon>Eukaryota</taxon>
        <taxon>Viridiplantae</taxon>
        <taxon>Streptophyta</taxon>
        <taxon>Embryophyta</taxon>
        <taxon>Tracheophyta</taxon>
        <taxon>Spermatophyta</taxon>
        <taxon>Magnoliopsida</taxon>
        <taxon>eudicotyledons</taxon>
        <taxon>Gunneridae</taxon>
        <taxon>Pentapetalae</taxon>
        <taxon>Caryophyllales</taxon>
        <taxon>Chenopodiaceae</taxon>
        <taxon>Betoideae</taxon>
        <taxon>Beta</taxon>
    </lineage>
</organism>
<feature type="zinc finger region" description="C3H1-type" evidence="6">
    <location>
        <begin position="247"/>
        <end position="275"/>
    </location>
</feature>
<evidence type="ECO:0000256" key="5">
    <source>
        <dbReference type="ARBA" id="ARBA00023125"/>
    </source>
</evidence>
<keyword evidence="5" id="KW-0238">DNA-binding</keyword>
<dbReference type="Gene3D" id="2.30.30.1190">
    <property type="match status" value="2"/>
</dbReference>
<dbReference type="PANTHER" id="PTHR12506:SF82">
    <property type="entry name" value="ZINC FINGER CCCH DOMAIN-CONTAINING PROTEIN 64-RELATED"/>
    <property type="match status" value="1"/>
</dbReference>
<evidence type="ECO:0000313" key="9">
    <source>
        <dbReference type="EMBL" id="KMS99292.1"/>
    </source>
</evidence>
<feature type="domain" description="C3H1-type" evidence="8">
    <location>
        <begin position="415"/>
        <end position="443"/>
    </location>
</feature>
<evidence type="ECO:0000256" key="2">
    <source>
        <dbReference type="ARBA" id="ARBA00022737"/>
    </source>
</evidence>
<dbReference type="GO" id="GO:0005634">
    <property type="term" value="C:nucleus"/>
    <property type="evidence" value="ECO:0007669"/>
    <property type="project" value="EnsemblPlants"/>
</dbReference>
<dbReference type="SMART" id="SM00356">
    <property type="entry name" value="ZnF_C3H1"/>
    <property type="match status" value="6"/>
</dbReference>
<dbReference type="FunFam" id="4.10.1000.10:FF:000033">
    <property type="entry name" value="zinc finger CCCH domain-containing protein 37"/>
    <property type="match status" value="1"/>
</dbReference>
<gene>
    <name evidence="9" type="ORF">BVRB_2g046210</name>
</gene>
<evidence type="ECO:0000259" key="8">
    <source>
        <dbReference type="PROSITE" id="PS50103"/>
    </source>
</evidence>
<dbReference type="Gramene" id="KMS99292">
    <property type="protein sequence ID" value="KMS99292"/>
    <property type="gene ID" value="BVRB_2g046210"/>
</dbReference>
<feature type="zinc finger region" description="C3H1-type" evidence="6">
    <location>
        <begin position="467"/>
        <end position="495"/>
    </location>
</feature>
<keyword evidence="1 6" id="KW-0479">Metal-binding</keyword>
<reference evidence="9 10" key="1">
    <citation type="journal article" date="2014" name="Nature">
        <title>The genome of the recently domesticated crop plant sugar beet (Beta vulgaris).</title>
        <authorList>
            <person name="Dohm J.C."/>
            <person name="Minoche A.E."/>
            <person name="Holtgrawe D."/>
            <person name="Capella-Gutierrez S."/>
            <person name="Zakrzewski F."/>
            <person name="Tafer H."/>
            <person name="Rupp O."/>
            <person name="Sorensen T.R."/>
            <person name="Stracke R."/>
            <person name="Reinhardt R."/>
            <person name="Goesmann A."/>
            <person name="Kraft T."/>
            <person name="Schulz B."/>
            <person name="Stadler P.F."/>
            <person name="Schmidt T."/>
            <person name="Gabaldon T."/>
            <person name="Lehrach H."/>
            <person name="Weisshaar B."/>
            <person name="Himmelbauer H."/>
        </authorList>
    </citation>
    <scope>NUCLEOTIDE SEQUENCE [LARGE SCALE GENOMIC DNA]</scope>
    <source>
        <tissue evidence="9">Taproot</tissue>
    </source>
</reference>
<protein>
    <recommendedName>
        <fullName evidence="8">C3H1-type domain-containing protein</fullName>
    </recommendedName>
</protein>
<dbReference type="Gene3D" id="4.10.1000.10">
    <property type="entry name" value="Zinc finger, CCCH-type"/>
    <property type="match status" value="2"/>
</dbReference>
<dbReference type="GO" id="GO:0003677">
    <property type="term" value="F:DNA binding"/>
    <property type="evidence" value="ECO:0007669"/>
    <property type="project" value="UniProtKB-KW"/>
</dbReference>
<dbReference type="PANTHER" id="PTHR12506">
    <property type="entry name" value="PROTEIN PHOSPHATASE RELATED"/>
    <property type="match status" value="1"/>
</dbReference>
<feature type="zinc finger region" description="C3H1-type" evidence="6">
    <location>
        <begin position="325"/>
        <end position="353"/>
    </location>
</feature>
<dbReference type="InterPro" id="IPR000571">
    <property type="entry name" value="Znf_CCCH"/>
</dbReference>
<dbReference type="GO" id="GO:0003729">
    <property type="term" value="F:mRNA binding"/>
    <property type="evidence" value="ECO:0007669"/>
    <property type="project" value="EnsemblPlants"/>
</dbReference>
<proteinExistence type="predicted"/>
<keyword evidence="3 6" id="KW-0863">Zinc-finger</keyword>
<evidence type="ECO:0000256" key="6">
    <source>
        <dbReference type="PROSITE-ProRule" id="PRU00723"/>
    </source>
</evidence>
<dbReference type="SUPFAM" id="SSF90229">
    <property type="entry name" value="CCCH zinc finger"/>
    <property type="match status" value="6"/>
</dbReference>
<dbReference type="AlphaFoldDB" id="A0A0J8BGV7"/>
<dbReference type="eggNOG" id="KOG1677">
    <property type="taxonomic scope" value="Eukaryota"/>
</dbReference>
<feature type="region of interest" description="Disordered" evidence="7">
    <location>
        <begin position="275"/>
        <end position="319"/>
    </location>
</feature>
<feature type="domain" description="C3H1-type" evidence="8">
    <location>
        <begin position="199"/>
        <end position="227"/>
    </location>
</feature>
<feature type="domain" description="C3H1-type" evidence="8">
    <location>
        <begin position="148"/>
        <end position="176"/>
    </location>
</feature>
<dbReference type="EMBL" id="KQ090223">
    <property type="protein sequence ID" value="KMS99292.1"/>
    <property type="molecule type" value="Genomic_DNA"/>
</dbReference>
<dbReference type="Pfam" id="PF00642">
    <property type="entry name" value="zf-CCCH"/>
    <property type="match status" value="6"/>
</dbReference>
<dbReference type="InterPro" id="IPR036855">
    <property type="entry name" value="Znf_CCCH_sf"/>
</dbReference>
<accession>A0A0J8BGV7</accession>
<name>A0A0J8BGV7_BETVV</name>
<keyword evidence="10" id="KW-1185">Reference proteome</keyword>
<dbReference type="Proteomes" id="UP000035740">
    <property type="component" value="Unassembled WGS sequence"/>
</dbReference>
<feature type="domain" description="C3H1-type" evidence="8">
    <location>
        <begin position="325"/>
        <end position="353"/>
    </location>
</feature>
<dbReference type="GO" id="GO:0008270">
    <property type="term" value="F:zinc ion binding"/>
    <property type="evidence" value="ECO:0007669"/>
    <property type="project" value="UniProtKB-KW"/>
</dbReference>
<dbReference type="OrthoDB" id="411372at2759"/>
<feature type="zinc finger region" description="C3H1-type" evidence="6">
    <location>
        <begin position="148"/>
        <end position="176"/>
    </location>
</feature>
<feature type="region of interest" description="Disordered" evidence="7">
    <location>
        <begin position="504"/>
        <end position="526"/>
    </location>
</feature>
<evidence type="ECO:0000256" key="3">
    <source>
        <dbReference type="ARBA" id="ARBA00022771"/>
    </source>
</evidence>
<dbReference type="InterPro" id="IPR050974">
    <property type="entry name" value="Plant_ZF_CCCH"/>
</dbReference>
<feature type="zinc finger region" description="C3H1-type" evidence="6">
    <location>
        <begin position="199"/>
        <end position="227"/>
    </location>
</feature>
<evidence type="ECO:0000256" key="1">
    <source>
        <dbReference type="ARBA" id="ARBA00022723"/>
    </source>
</evidence>
<feature type="zinc finger region" description="C3H1-type" evidence="6">
    <location>
        <begin position="415"/>
        <end position="443"/>
    </location>
</feature>
<keyword evidence="2" id="KW-0677">Repeat</keyword>
<feature type="domain" description="C3H1-type" evidence="8">
    <location>
        <begin position="467"/>
        <end position="495"/>
    </location>
</feature>
<keyword evidence="4 6" id="KW-0862">Zinc</keyword>
<evidence type="ECO:0000313" key="10">
    <source>
        <dbReference type="Proteomes" id="UP000035740"/>
    </source>
</evidence>